<dbReference type="GeneID" id="91153203"/>
<evidence type="ECO:0008006" key="3">
    <source>
        <dbReference type="Google" id="ProtNLM"/>
    </source>
</evidence>
<dbReference type="Proteomes" id="UP001549077">
    <property type="component" value="Unassembled WGS sequence"/>
</dbReference>
<protein>
    <recommendedName>
        <fullName evidence="3">Peptidase M48 domain-containing protein</fullName>
    </recommendedName>
</protein>
<evidence type="ECO:0000313" key="2">
    <source>
        <dbReference type="Proteomes" id="UP001549077"/>
    </source>
</evidence>
<sequence length="358" mass="39831">MDTSDTPRQEVPASTLPQIQVTVRGITNQYGAECLGQQMFHILREVGEYIDISALDGVTVAVDYDEALRDLDRGVEGLAPLSRTNDEDLAGVGKSIVVMRGDAVKTHIVLSAGPVCPIVLEEADRDEEDFRTAIAIIAHECAHVEENAFREDQFPGIHFRPPTGYFICDHEQHFAEACWGEYAVCRLSAGFAVNEEARFRDNLAVRLKDCRSRARDAIRSYRLHGNVVRVFEEVGIVILEPLRIASYLFGHLDGMNEYDTLCEVAPELPTEDQAFVRAIGRLVEQLRGLWDTRWGWPSYDALIDVGAVGFQLFEEFGVHCQPQPDGQAYINVPFTADTMPAGSAQADLLRILMGGYRG</sequence>
<name>A0ABV2MPG5_9HYPH</name>
<dbReference type="RefSeq" id="WP_246638657.1">
    <property type="nucleotide sequence ID" value="NZ_CP071609.1"/>
</dbReference>
<dbReference type="EMBL" id="JBEPMY010000028">
    <property type="protein sequence ID" value="MET3758347.1"/>
    <property type="molecule type" value="Genomic_DNA"/>
</dbReference>
<proteinExistence type="predicted"/>
<keyword evidence="2" id="KW-1185">Reference proteome</keyword>
<accession>A0ABV2MPG5</accession>
<reference evidence="1 2" key="1">
    <citation type="submission" date="2024-06" db="EMBL/GenBank/DDBJ databases">
        <title>Genomic Encyclopedia of Type Strains, Phase IV (KMG-IV): sequencing the most valuable type-strain genomes for metagenomic binning, comparative biology and taxonomic classification.</title>
        <authorList>
            <person name="Goeker M."/>
        </authorList>
    </citation>
    <scope>NUCLEOTIDE SEQUENCE [LARGE SCALE GENOMIC DNA]</scope>
    <source>
        <strain evidence="1 2">DSM 29288</strain>
    </source>
</reference>
<organism evidence="1 2">
    <name type="scientific">Rhizobium binae</name>
    <dbReference type="NCBI Taxonomy" id="1138190"/>
    <lineage>
        <taxon>Bacteria</taxon>
        <taxon>Pseudomonadati</taxon>
        <taxon>Pseudomonadota</taxon>
        <taxon>Alphaproteobacteria</taxon>
        <taxon>Hyphomicrobiales</taxon>
        <taxon>Rhizobiaceae</taxon>
        <taxon>Rhizobium/Agrobacterium group</taxon>
        <taxon>Rhizobium</taxon>
    </lineage>
</organism>
<evidence type="ECO:0000313" key="1">
    <source>
        <dbReference type="EMBL" id="MET3758347.1"/>
    </source>
</evidence>
<gene>
    <name evidence="1" type="ORF">ABID08_005729</name>
</gene>
<comment type="caution">
    <text evidence="1">The sequence shown here is derived from an EMBL/GenBank/DDBJ whole genome shotgun (WGS) entry which is preliminary data.</text>
</comment>